<feature type="compositionally biased region" description="Low complexity" evidence="3">
    <location>
        <begin position="330"/>
        <end position="345"/>
    </location>
</feature>
<evidence type="ECO:0000256" key="3">
    <source>
        <dbReference type="SAM" id="MobiDB-lite"/>
    </source>
</evidence>
<dbReference type="Gene3D" id="4.10.60.10">
    <property type="entry name" value="Zinc finger, CCHC-type"/>
    <property type="match status" value="1"/>
</dbReference>
<comment type="caution">
    <text evidence="5">The sequence shown here is derived from an EMBL/GenBank/DDBJ whole genome shotgun (WGS) entry which is preliminary data.</text>
</comment>
<dbReference type="EMBL" id="BQNB010017954">
    <property type="protein sequence ID" value="GJT69058.1"/>
    <property type="molecule type" value="Genomic_DNA"/>
</dbReference>
<evidence type="ECO:0000313" key="6">
    <source>
        <dbReference type="Proteomes" id="UP001151760"/>
    </source>
</evidence>
<reference evidence="5" key="1">
    <citation type="journal article" date="2022" name="Int. J. Mol. Sci.">
        <title>Draft Genome of Tanacetum Coccineum: Genomic Comparison of Closely Related Tanacetum-Family Plants.</title>
        <authorList>
            <person name="Yamashiro T."/>
            <person name="Shiraishi A."/>
            <person name="Nakayama K."/>
            <person name="Satake H."/>
        </authorList>
    </citation>
    <scope>NUCLEOTIDE SEQUENCE</scope>
</reference>
<organism evidence="5 6">
    <name type="scientific">Tanacetum coccineum</name>
    <dbReference type="NCBI Taxonomy" id="301880"/>
    <lineage>
        <taxon>Eukaryota</taxon>
        <taxon>Viridiplantae</taxon>
        <taxon>Streptophyta</taxon>
        <taxon>Embryophyta</taxon>
        <taxon>Tracheophyta</taxon>
        <taxon>Spermatophyta</taxon>
        <taxon>Magnoliopsida</taxon>
        <taxon>eudicotyledons</taxon>
        <taxon>Gunneridae</taxon>
        <taxon>Pentapetalae</taxon>
        <taxon>asterids</taxon>
        <taxon>campanulids</taxon>
        <taxon>Asterales</taxon>
        <taxon>Asteraceae</taxon>
        <taxon>Asteroideae</taxon>
        <taxon>Anthemideae</taxon>
        <taxon>Anthemidinae</taxon>
        <taxon>Tanacetum</taxon>
    </lineage>
</organism>
<keyword evidence="1" id="KW-0863">Zinc-finger</keyword>
<feature type="compositionally biased region" description="Low complexity" evidence="3">
    <location>
        <begin position="354"/>
        <end position="364"/>
    </location>
</feature>
<proteinExistence type="predicted"/>
<evidence type="ECO:0000256" key="2">
    <source>
        <dbReference type="SAM" id="Coils"/>
    </source>
</evidence>
<accession>A0ABQ5G0D8</accession>
<evidence type="ECO:0000256" key="1">
    <source>
        <dbReference type="PROSITE-ProRule" id="PRU00047"/>
    </source>
</evidence>
<sequence length="622" mass="70623">MILSDADNRPPMLDKDLYDSWKSRMELYMQNREHGRMILESAKNGPLIWHIVEENGVTKTKKYVELFAAEKIQADCDMKATNIILQGLPANIYSLVNHHRVAKDLWERVQLLMQCTSLTKQERESFLNSLLLEWSKFVTDVKLVKDLHTTNFDQLHAYLEQHELHANEVRLLRERNQDPLAFVANQQMTPPHFNTYQSSYNNPQIQQQFPPSQYGSIHPTQHYSSTYPSQPQFNHSSVQPSYPYQSQMNHQTSSVPQIAYQSPQVSTQPMTESPLVDSGFAVPVFSLGDDPIACLNKAMAFLTAVASSRFPSTNNQLRTSSNLRNQATIQDGRVTVQQVQGRQGQSYSGTGYKSNATSSGGNNASGQTRVVKCYNCQGEGHMARQCTQPKRPRNAAWYKEKAMLAEAQEAGQILDEEQLAFLADPGVPDGQAVQTIIPNNAAFQTEDLDTYDSDCDDISNAQAVLMANISNYGSDVISEVSHSETNLNDMENQSVLAMQDFEQSPVVDFTDNEIHSDSNIIPYSQYLQETQQANVQDTNLQAQQDSMILSVIEQMSKQMINNEKIALKEQVDSFEQNLSKQIKEKECLLQRFTVFKSESKEKEDKYMENEIDFQKKIKELCW</sequence>
<feature type="coiled-coil region" evidence="2">
    <location>
        <begin position="557"/>
        <end position="591"/>
    </location>
</feature>
<evidence type="ECO:0000259" key="4">
    <source>
        <dbReference type="PROSITE" id="PS50158"/>
    </source>
</evidence>
<keyword evidence="6" id="KW-1185">Reference proteome</keyword>
<dbReference type="SMART" id="SM00343">
    <property type="entry name" value="ZnF_C2HC"/>
    <property type="match status" value="1"/>
</dbReference>
<dbReference type="SUPFAM" id="SSF57756">
    <property type="entry name" value="Retrovirus zinc finger-like domains"/>
    <property type="match status" value="1"/>
</dbReference>
<feature type="region of interest" description="Disordered" evidence="3">
    <location>
        <begin position="330"/>
        <end position="364"/>
    </location>
</feature>
<keyword evidence="1" id="KW-0479">Metal-binding</keyword>
<dbReference type="Proteomes" id="UP001151760">
    <property type="component" value="Unassembled WGS sequence"/>
</dbReference>
<feature type="domain" description="CCHC-type" evidence="4">
    <location>
        <begin position="372"/>
        <end position="388"/>
    </location>
</feature>
<gene>
    <name evidence="5" type="ORF">Tco_1028344</name>
</gene>
<dbReference type="Pfam" id="PF00098">
    <property type="entry name" value="zf-CCHC"/>
    <property type="match status" value="1"/>
</dbReference>
<evidence type="ECO:0000313" key="5">
    <source>
        <dbReference type="EMBL" id="GJT69058.1"/>
    </source>
</evidence>
<reference evidence="5" key="2">
    <citation type="submission" date="2022-01" db="EMBL/GenBank/DDBJ databases">
        <authorList>
            <person name="Yamashiro T."/>
            <person name="Shiraishi A."/>
            <person name="Satake H."/>
            <person name="Nakayama K."/>
        </authorList>
    </citation>
    <scope>NUCLEOTIDE SEQUENCE</scope>
</reference>
<name>A0ABQ5G0D8_9ASTR</name>
<keyword evidence="2" id="KW-0175">Coiled coil</keyword>
<dbReference type="InterPro" id="IPR036875">
    <property type="entry name" value="Znf_CCHC_sf"/>
</dbReference>
<dbReference type="InterPro" id="IPR001878">
    <property type="entry name" value="Znf_CCHC"/>
</dbReference>
<dbReference type="PROSITE" id="PS50158">
    <property type="entry name" value="ZF_CCHC"/>
    <property type="match status" value="1"/>
</dbReference>
<protein>
    <submittedName>
        <fullName evidence="5">Integrase, catalytic region, zinc finger, CCHC-type containing protein</fullName>
    </submittedName>
</protein>
<keyword evidence="1" id="KW-0862">Zinc</keyword>